<accession>A0A4Y7IQU0</accession>
<reference evidence="1 2" key="1">
    <citation type="journal article" date="2018" name="Science">
        <title>The opium poppy genome and morphinan production.</title>
        <authorList>
            <person name="Guo L."/>
            <person name="Winzer T."/>
            <person name="Yang X."/>
            <person name="Li Y."/>
            <person name="Ning Z."/>
            <person name="He Z."/>
            <person name="Teodor R."/>
            <person name="Lu Y."/>
            <person name="Bowser T.A."/>
            <person name="Graham I.A."/>
            <person name="Ye K."/>
        </authorList>
    </citation>
    <scope>NUCLEOTIDE SEQUENCE [LARGE SCALE GENOMIC DNA]</scope>
    <source>
        <strain evidence="2">cv. HN1</strain>
        <tissue evidence="1">Leaves</tissue>
    </source>
</reference>
<sequence>MHKCIQTPKSSRYYLFTHSLFHPQSSLLPPPDVCRSAQMAPISLSANEDMSGGSPIKGQWCIRSVS</sequence>
<proteinExistence type="predicted"/>
<dbReference type="Proteomes" id="UP000316621">
    <property type="component" value="Chromosome 2"/>
</dbReference>
<organism evidence="1 2">
    <name type="scientific">Papaver somniferum</name>
    <name type="common">Opium poppy</name>
    <dbReference type="NCBI Taxonomy" id="3469"/>
    <lineage>
        <taxon>Eukaryota</taxon>
        <taxon>Viridiplantae</taxon>
        <taxon>Streptophyta</taxon>
        <taxon>Embryophyta</taxon>
        <taxon>Tracheophyta</taxon>
        <taxon>Spermatophyta</taxon>
        <taxon>Magnoliopsida</taxon>
        <taxon>Ranunculales</taxon>
        <taxon>Papaveraceae</taxon>
        <taxon>Papaveroideae</taxon>
        <taxon>Papaver</taxon>
    </lineage>
</organism>
<dbReference type="EMBL" id="CM010716">
    <property type="protein sequence ID" value="RZC50072.1"/>
    <property type="molecule type" value="Genomic_DNA"/>
</dbReference>
<dbReference type="Gramene" id="RZC50072">
    <property type="protein sequence ID" value="RZC50072"/>
    <property type="gene ID" value="C5167_018502"/>
</dbReference>
<dbReference type="AlphaFoldDB" id="A0A4Y7IQU0"/>
<gene>
    <name evidence="1" type="ORF">C5167_018502</name>
</gene>
<keyword evidence="2" id="KW-1185">Reference proteome</keyword>
<protein>
    <submittedName>
        <fullName evidence="1">Uncharacterized protein</fullName>
    </submittedName>
</protein>
<name>A0A4Y7IQU0_PAPSO</name>
<evidence type="ECO:0000313" key="2">
    <source>
        <dbReference type="Proteomes" id="UP000316621"/>
    </source>
</evidence>
<evidence type="ECO:0000313" key="1">
    <source>
        <dbReference type="EMBL" id="RZC50072.1"/>
    </source>
</evidence>